<comment type="caution">
    <text evidence="8">The sequence shown here is derived from an EMBL/GenBank/DDBJ whole genome shotgun (WGS) entry which is preliminary data.</text>
</comment>
<comment type="similarity">
    <text evidence="2 7">Belongs to the group II decarboxylase family.</text>
</comment>
<evidence type="ECO:0000256" key="4">
    <source>
        <dbReference type="ARBA" id="ARBA00022898"/>
    </source>
</evidence>
<dbReference type="GO" id="GO:0030170">
    <property type="term" value="F:pyridoxal phosphate binding"/>
    <property type="evidence" value="ECO:0007669"/>
    <property type="project" value="InterPro"/>
</dbReference>
<dbReference type="PANTHER" id="PTHR45677:SF8">
    <property type="entry name" value="CYSTEINE SULFINIC ACID DECARBOXYLASE"/>
    <property type="match status" value="1"/>
</dbReference>
<reference evidence="8 9" key="1">
    <citation type="submission" date="2017-07" db="EMBL/GenBank/DDBJ databases">
        <title>Fictibacillus sp. nov. GDSW-R2A3 Genome sequencing and assembly.</title>
        <authorList>
            <person name="Mayilraj S."/>
        </authorList>
    </citation>
    <scope>NUCLEOTIDE SEQUENCE [LARGE SCALE GENOMIC DNA]</scope>
    <source>
        <strain evidence="8 9">GDSW-R2A3</strain>
    </source>
</reference>
<dbReference type="InterPro" id="IPR015421">
    <property type="entry name" value="PyrdxlP-dep_Trfase_major"/>
</dbReference>
<gene>
    <name evidence="8" type="ORF">CGZ90_17320</name>
</gene>
<dbReference type="Pfam" id="PF00282">
    <property type="entry name" value="Pyridoxal_deC"/>
    <property type="match status" value="1"/>
</dbReference>
<evidence type="ECO:0000313" key="9">
    <source>
        <dbReference type="Proteomes" id="UP000215059"/>
    </source>
</evidence>
<keyword evidence="5 7" id="KW-0456">Lyase</keyword>
<proteinExistence type="inferred from homology"/>
<dbReference type="InterPro" id="IPR015424">
    <property type="entry name" value="PyrdxlP-dep_Trfase"/>
</dbReference>
<accession>A0A235F732</accession>
<feature type="modified residue" description="N6-(pyridoxal phosphate)lysine" evidence="6">
    <location>
        <position position="314"/>
    </location>
</feature>
<dbReference type="PRINTS" id="PR00800">
    <property type="entry name" value="YHDCRBOXLASE"/>
</dbReference>
<name>A0A235F732_9BACL</name>
<evidence type="ECO:0000313" key="8">
    <source>
        <dbReference type="EMBL" id="OYD56767.1"/>
    </source>
</evidence>
<comment type="cofactor">
    <cofactor evidence="1 6 7">
        <name>pyridoxal 5'-phosphate</name>
        <dbReference type="ChEBI" id="CHEBI:597326"/>
    </cofactor>
</comment>
<dbReference type="PANTHER" id="PTHR45677">
    <property type="entry name" value="GLUTAMATE DECARBOXYLASE-RELATED"/>
    <property type="match status" value="1"/>
</dbReference>
<dbReference type="Gene3D" id="1.20.1650.10">
    <property type="entry name" value="PLP-dependent transferases"/>
    <property type="match status" value="1"/>
</dbReference>
<protein>
    <submittedName>
        <fullName evidence="8">Aspartate aminotransferase family protein</fullName>
    </submittedName>
</protein>
<dbReference type="GO" id="GO:0019752">
    <property type="term" value="P:carboxylic acid metabolic process"/>
    <property type="evidence" value="ECO:0007669"/>
    <property type="project" value="InterPro"/>
</dbReference>
<evidence type="ECO:0000256" key="6">
    <source>
        <dbReference type="PIRSR" id="PIRSR602129-50"/>
    </source>
</evidence>
<dbReference type="GO" id="GO:0008483">
    <property type="term" value="F:transaminase activity"/>
    <property type="evidence" value="ECO:0007669"/>
    <property type="project" value="UniProtKB-KW"/>
</dbReference>
<keyword evidence="4 6" id="KW-0663">Pyridoxal phosphate</keyword>
<keyword evidence="3" id="KW-0210">Decarboxylase</keyword>
<dbReference type="Gene3D" id="3.40.640.10">
    <property type="entry name" value="Type I PLP-dependent aspartate aminotransferase-like (Major domain)"/>
    <property type="match status" value="1"/>
</dbReference>
<dbReference type="AlphaFoldDB" id="A0A235F732"/>
<evidence type="ECO:0000256" key="1">
    <source>
        <dbReference type="ARBA" id="ARBA00001933"/>
    </source>
</evidence>
<organism evidence="8 9">
    <name type="scientific">Fictibacillus aquaticus</name>
    <dbReference type="NCBI Taxonomy" id="2021314"/>
    <lineage>
        <taxon>Bacteria</taxon>
        <taxon>Bacillati</taxon>
        <taxon>Bacillota</taxon>
        <taxon>Bacilli</taxon>
        <taxon>Bacillales</taxon>
        <taxon>Fictibacillaceae</taxon>
        <taxon>Fictibacillus</taxon>
    </lineage>
</organism>
<dbReference type="InterPro" id="IPR010977">
    <property type="entry name" value="Aromatic_deC"/>
</dbReference>
<sequence>MTTTDFDRYFLNSSNEGVKAFQQVASETQQLLSDFYQNNEQAFNGKTPNTIENEINEMSLVSKNGDDVTAVLKEVQEKIVENSIHVSHPTSIGHLHCPPLIPAIAAELMIGALNQSMDSWDQSSAATYLEERLIRWTAEKLQLPSTADGTFTSGGTQSNYMGLLLARDRFCHQQWNLNVKQQGLPPESHKLRILCSEAAHFTVKKSAYQLGLGEQAVVTIETDENKRMKISALIDEVDRLKSGGLLPMCVVATAGTTDFGSIDSIPDIAAIAEQHGLWFHVDAAYGGALMMSQQNRHKLYGINSADSITIDFHKQFYQPISCGAFFVKEKANFRYLAHHADYLNPENDEDDGLVHLVSKSIQTTRRFDALKLFLSLRIVGERNFASMIDYTVQLAQQTARVMTGKGTIEVANLSPEINAVVFRCTSVSEEARNEMNTFIYKKLLHTGTALVAKTKLNGDVYLKFTLLNPRTTISDIEDILHSISQFAAEYENRGITQ</sequence>
<dbReference type="RefSeq" id="WP_094253782.1">
    <property type="nucleotide sequence ID" value="NZ_JBHLXL010000002.1"/>
</dbReference>
<dbReference type="OrthoDB" id="9803665at2"/>
<evidence type="ECO:0000256" key="7">
    <source>
        <dbReference type="RuleBase" id="RU000382"/>
    </source>
</evidence>
<dbReference type="GO" id="GO:0004058">
    <property type="term" value="F:aromatic-L-amino-acid decarboxylase activity"/>
    <property type="evidence" value="ECO:0007669"/>
    <property type="project" value="UniProtKB-ARBA"/>
</dbReference>
<keyword evidence="9" id="KW-1185">Reference proteome</keyword>
<dbReference type="Gene3D" id="3.90.1150.10">
    <property type="entry name" value="Aspartate Aminotransferase, domain 1"/>
    <property type="match status" value="1"/>
</dbReference>
<dbReference type="Proteomes" id="UP000215059">
    <property type="component" value="Unassembled WGS sequence"/>
</dbReference>
<evidence type="ECO:0000256" key="5">
    <source>
        <dbReference type="ARBA" id="ARBA00023239"/>
    </source>
</evidence>
<dbReference type="GO" id="GO:0005737">
    <property type="term" value="C:cytoplasm"/>
    <property type="evidence" value="ECO:0007669"/>
    <property type="project" value="TreeGrafter"/>
</dbReference>
<dbReference type="GO" id="GO:0006520">
    <property type="term" value="P:amino acid metabolic process"/>
    <property type="evidence" value="ECO:0007669"/>
    <property type="project" value="InterPro"/>
</dbReference>
<evidence type="ECO:0000256" key="2">
    <source>
        <dbReference type="ARBA" id="ARBA00009533"/>
    </source>
</evidence>
<dbReference type="InterPro" id="IPR015422">
    <property type="entry name" value="PyrdxlP-dep_Trfase_small"/>
</dbReference>
<dbReference type="SUPFAM" id="SSF53383">
    <property type="entry name" value="PLP-dependent transferases"/>
    <property type="match status" value="1"/>
</dbReference>
<dbReference type="CDD" id="cd06450">
    <property type="entry name" value="DOPA_deC_like"/>
    <property type="match status" value="1"/>
</dbReference>
<keyword evidence="8" id="KW-0808">Transferase</keyword>
<keyword evidence="8" id="KW-0032">Aminotransferase</keyword>
<dbReference type="InterPro" id="IPR002129">
    <property type="entry name" value="PyrdxlP-dep_de-COase"/>
</dbReference>
<evidence type="ECO:0000256" key="3">
    <source>
        <dbReference type="ARBA" id="ARBA00022793"/>
    </source>
</evidence>
<dbReference type="EMBL" id="NOII01000011">
    <property type="protein sequence ID" value="OYD56767.1"/>
    <property type="molecule type" value="Genomic_DNA"/>
</dbReference>